<organism evidence="3 4">
    <name type="scientific">Actinoalloteichus fjordicus</name>
    <dbReference type="NCBI Taxonomy" id="1612552"/>
    <lineage>
        <taxon>Bacteria</taxon>
        <taxon>Bacillati</taxon>
        <taxon>Actinomycetota</taxon>
        <taxon>Actinomycetes</taxon>
        <taxon>Pseudonocardiales</taxon>
        <taxon>Pseudonocardiaceae</taxon>
        <taxon>Actinoalloteichus</taxon>
    </lineage>
</organism>
<feature type="compositionally biased region" description="Polar residues" evidence="1">
    <location>
        <begin position="88"/>
        <end position="101"/>
    </location>
</feature>
<dbReference type="InterPro" id="IPR052916">
    <property type="entry name" value="Type-I_RE_MTase_Subunit"/>
</dbReference>
<dbReference type="GO" id="GO:0003677">
    <property type="term" value="F:DNA binding"/>
    <property type="evidence" value="ECO:0007669"/>
    <property type="project" value="InterPro"/>
</dbReference>
<dbReference type="InterPro" id="IPR003356">
    <property type="entry name" value="DNA_methylase_A-5"/>
</dbReference>
<reference evidence="4" key="1">
    <citation type="submission" date="2016-06" db="EMBL/GenBank/DDBJ databases">
        <title>Complete genome sequence of Actinoalloteichus fjordicus DSM 46855 (=ADI127-17), type strain of the new species Actinoalloteichus fjordicus.</title>
        <authorList>
            <person name="Ruckert C."/>
            <person name="Nouioui I."/>
            <person name="Willmese J."/>
            <person name="van Wezel G."/>
            <person name="Klenk H.-P."/>
            <person name="Kalinowski J."/>
            <person name="Zotchev S.B."/>
        </authorList>
    </citation>
    <scope>NUCLEOTIDE SEQUENCE [LARGE SCALE GENOMIC DNA]</scope>
    <source>
        <strain evidence="4">ADI127-7</strain>
    </source>
</reference>
<dbReference type="KEGG" id="acad:UA74_10225"/>
<dbReference type="Proteomes" id="UP000185511">
    <property type="component" value="Chromosome"/>
</dbReference>
<evidence type="ECO:0000259" key="2">
    <source>
        <dbReference type="Pfam" id="PF02384"/>
    </source>
</evidence>
<evidence type="ECO:0000313" key="3">
    <source>
        <dbReference type="EMBL" id="APU14108.1"/>
    </source>
</evidence>
<accession>A0AAC9PRI2</accession>
<keyword evidence="4" id="KW-1185">Reference proteome</keyword>
<keyword evidence="3" id="KW-0808">Transferase</keyword>
<sequence>MFTRVRRLGRDLVTSPLVSPDETGEITAAAIARLAGVGRAAVSNWRRRYPQFPQPVGGTRSSPTFSRIAVEAWLAATGKAHQLATAGRTETGTQSLDGASSSDDEHCESSWRSSETTAERGVADLTAGQMMARAMVSLLPRSTSASAEDADAPVVLDPACADATRLMAVADRFGDHLRLVGQEADEPTAATAALNLRSAAHDVSYEIHVGDSLLDNRLSRYLGTAAAVVCDLPSDHSRWPSAGLAADPRWRFGTPERRDGELAWVQHCYAFLRPGGVAVVAMSLRMCVQPSGRHVRAALVQSGVLREVIALPRGFGSLSDAQLCLWVLRRSGGTVAPPAVRMIDVSGVETGAEVPQDFAAWQQLFANADGSFSRSVLREDLLDGDTELLPSRHVTPVEVRAEDLSGVTARLQAVYARIGRGLPSFVSPAGSARHDYVTVAELERSGALTILSRDATPRAGDLLLRTMGRPPVVATGTAADDSGVAQVVELDASLLDGDVVAMFLRAELAALPVANTLGAPSREDLRRCRLPRMSRAEQRRYGEEFRRLRELADALQTLATVSENVIEKTVHGLISGVLSPGAAHDEETD</sequence>
<evidence type="ECO:0000256" key="1">
    <source>
        <dbReference type="SAM" id="MobiDB-lite"/>
    </source>
</evidence>
<name>A0AAC9PRI2_9PSEU</name>
<dbReference type="REBASE" id="182257">
    <property type="entry name" value="M.Asp1277ORF10225P"/>
</dbReference>
<dbReference type="PANTHER" id="PTHR42998:SF1">
    <property type="entry name" value="TYPE I RESTRICTION ENZYME HINDI METHYLASE SUBUNIT"/>
    <property type="match status" value="1"/>
</dbReference>
<proteinExistence type="predicted"/>
<dbReference type="PANTHER" id="PTHR42998">
    <property type="entry name" value="TYPE I RESTRICTION ENZYME HINDVIIP M PROTEIN-RELATED"/>
    <property type="match status" value="1"/>
</dbReference>
<protein>
    <submittedName>
        <fullName evidence="3">N-6 DNA Methylase</fullName>
    </submittedName>
</protein>
<dbReference type="Pfam" id="PF02384">
    <property type="entry name" value="N6_Mtase"/>
    <property type="match status" value="1"/>
</dbReference>
<keyword evidence="3" id="KW-0489">Methyltransferase</keyword>
<dbReference type="GO" id="GO:0032259">
    <property type="term" value="P:methylation"/>
    <property type="evidence" value="ECO:0007669"/>
    <property type="project" value="UniProtKB-KW"/>
</dbReference>
<dbReference type="InterPro" id="IPR029063">
    <property type="entry name" value="SAM-dependent_MTases_sf"/>
</dbReference>
<dbReference type="AlphaFoldDB" id="A0AAC9PRI2"/>
<dbReference type="Gene3D" id="3.40.50.150">
    <property type="entry name" value="Vaccinia Virus protein VP39"/>
    <property type="match status" value="1"/>
</dbReference>
<feature type="domain" description="DNA methylase adenine-specific" evidence="2">
    <location>
        <begin position="139"/>
        <end position="398"/>
    </location>
</feature>
<feature type="region of interest" description="Disordered" evidence="1">
    <location>
        <begin position="84"/>
        <end position="119"/>
    </location>
</feature>
<dbReference type="SUPFAM" id="SSF53335">
    <property type="entry name" value="S-adenosyl-L-methionine-dependent methyltransferases"/>
    <property type="match status" value="1"/>
</dbReference>
<dbReference type="EMBL" id="CP016076">
    <property type="protein sequence ID" value="APU14108.1"/>
    <property type="molecule type" value="Genomic_DNA"/>
</dbReference>
<dbReference type="GO" id="GO:0008170">
    <property type="term" value="F:N-methyltransferase activity"/>
    <property type="evidence" value="ECO:0007669"/>
    <property type="project" value="InterPro"/>
</dbReference>
<evidence type="ECO:0000313" key="4">
    <source>
        <dbReference type="Proteomes" id="UP000185511"/>
    </source>
</evidence>
<gene>
    <name evidence="3" type="ORF">UA74_10225</name>
</gene>